<accession>A0A0D0I7S1</accession>
<feature type="transmembrane region" description="Helical" evidence="1">
    <location>
        <begin position="130"/>
        <end position="154"/>
    </location>
</feature>
<evidence type="ECO:0000313" key="3">
    <source>
        <dbReference type="Proteomes" id="UP000032046"/>
    </source>
</evidence>
<comment type="caution">
    <text evidence="2">The sequence shown here is derived from an EMBL/GenBank/DDBJ whole genome shotgun (WGS) entry which is preliminary data.</text>
</comment>
<evidence type="ECO:0000256" key="1">
    <source>
        <dbReference type="SAM" id="Phobius"/>
    </source>
</evidence>
<feature type="transmembrane region" description="Helical" evidence="1">
    <location>
        <begin position="7"/>
        <end position="27"/>
    </location>
</feature>
<dbReference type="AlphaFoldDB" id="A0A0D0I7S1"/>
<dbReference type="Proteomes" id="UP000032046">
    <property type="component" value="Unassembled WGS sequence"/>
</dbReference>
<feature type="transmembrane region" description="Helical" evidence="1">
    <location>
        <begin position="357"/>
        <end position="379"/>
    </location>
</feature>
<feature type="transmembrane region" description="Helical" evidence="1">
    <location>
        <begin position="257"/>
        <end position="276"/>
    </location>
</feature>
<organism evidence="2 3">
    <name type="scientific">Prevotella pectinovora</name>
    <dbReference type="NCBI Taxonomy" id="1602169"/>
    <lineage>
        <taxon>Bacteria</taxon>
        <taxon>Pseudomonadati</taxon>
        <taxon>Bacteroidota</taxon>
        <taxon>Bacteroidia</taxon>
        <taxon>Bacteroidales</taxon>
        <taxon>Prevotellaceae</taxon>
        <taxon>Prevotella</taxon>
    </lineage>
</organism>
<sequence>MQKFIRIALPCVCFAVIIWWCCFNGFQYIHWKWLILAAGIGGICIAALYVKLHKMLGKSEERRKKQMEEAIEAVAPELEKVKGSRFKKELVKRRMVREYLEKNTDYYAKVDDNDAIRKVQDWISSVGWSIYLLILPFGWIIVWGIILLLLALLFYWSFPIQMAICCAFSVAASIILVWRRNYVLAPIAICLAAILLYGILNAGLDGVEMPAFHMVVENEGYIFLSPFHAEDTMWGSSVMLSITSIGLTVYPWLKKKTLLMCVGLVFIVVYVIRLGVQTNMILTIPTSYMYYLYVLACAVNADLAVMLGISYNAAFIVIFVYLAWLFPVIFALPAFIRSWRGIDALKDRSPLYKKAKYIRLYYVCLAWLIMNALATALVWGRFIGIPSEECASILVKDTQYLSGFTGIGYCATNFIVYCAPILTSAFFSWILFAITKRQIKLKDDIS</sequence>
<feature type="transmembrane region" description="Helical" evidence="1">
    <location>
        <begin position="288"/>
        <end position="309"/>
    </location>
</feature>
<keyword evidence="3" id="KW-1185">Reference proteome</keyword>
<proteinExistence type="predicted"/>
<dbReference type="EMBL" id="JXQK01000020">
    <property type="protein sequence ID" value="KIP64447.1"/>
    <property type="molecule type" value="Genomic_DNA"/>
</dbReference>
<reference evidence="2 3" key="1">
    <citation type="submission" date="2015-01" db="EMBL/GenBank/DDBJ databases">
        <title>Comparative genomics of non-oral Prevotella species.</title>
        <authorList>
            <person name="Accetto T."/>
            <person name="Nograsek B."/>
            <person name="Avgustin G."/>
        </authorList>
    </citation>
    <scope>NUCLEOTIDE SEQUENCE [LARGE SCALE GENOMIC DNA]</scope>
    <source>
        <strain evidence="2 3">P5-119</strain>
    </source>
</reference>
<keyword evidence="1" id="KW-0472">Membrane</keyword>
<feature type="transmembrane region" description="Helical" evidence="1">
    <location>
        <begin position="414"/>
        <end position="434"/>
    </location>
</feature>
<keyword evidence="1" id="KW-1133">Transmembrane helix</keyword>
<evidence type="ECO:0000313" key="2">
    <source>
        <dbReference type="EMBL" id="KIP64447.1"/>
    </source>
</evidence>
<feature type="transmembrane region" description="Helical" evidence="1">
    <location>
        <begin position="33"/>
        <end position="52"/>
    </location>
</feature>
<feature type="transmembrane region" description="Helical" evidence="1">
    <location>
        <begin position="160"/>
        <end position="178"/>
    </location>
</feature>
<dbReference type="RefSeq" id="WP_042517654.1">
    <property type="nucleotide sequence ID" value="NZ_JXQK01000020.1"/>
</dbReference>
<feature type="transmembrane region" description="Helical" evidence="1">
    <location>
        <begin position="315"/>
        <end position="336"/>
    </location>
</feature>
<protein>
    <submittedName>
        <fullName evidence="2">Contig20, whole genome shotgun sequence</fullName>
    </submittedName>
</protein>
<feature type="transmembrane region" description="Helical" evidence="1">
    <location>
        <begin position="183"/>
        <end position="204"/>
    </location>
</feature>
<name>A0A0D0I7S1_9BACT</name>
<gene>
    <name evidence="2" type="ORF">ST44_02070</name>
</gene>
<keyword evidence="1" id="KW-0812">Transmembrane</keyword>